<reference evidence="1" key="1">
    <citation type="submission" date="2022-11" db="EMBL/GenBank/DDBJ databases">
        <title>Genome Sequence of Boeremia exigua.</title>
        <authorList>
            <person name="Buettner E."/>
        </authorList>
    </citation>
    <scope>NUCLEOTIDE SEQUENCE</scope>
    <source>
        <strain evidence="1">CU02</strain>
    </source>
</reference>
<name>A0ACC2ILM8_9PLEO</name>
<dbReference type="Proteomes" id="UP001153331">
    <property type="component" value="Unassembled WGS sequence"/>
</dbReference>
<dbReference type="EMBL" id="JAPHNI010000112">
    <property type="protein sequence ID" value="KAJ8116021.1"/>
    <property type="molecule type" value="Genomic_DNA"/>
</dbReference>
<organism evidence="1 2">
    <name type="scientific">Boeremia exigua</name>
    <dbReference type="NCBI Taxonomy" id="749465"/>
    <lineage>
        <taxon>Eukaryota</taxon>
        <taxon>Fungi</taxon>
        <taxon>Dikarya</taxon>
        <taxon>Ascomycota</taxon>
        <taxon>Pezizomycotina</taxon>
        <taxon>Dothideomycetes</taxon>
        <taxon>Pleosporomycetidae</taxon>
        <taxon>Pleosporales</taxon>
        <taxon>Pleosporineae</taxon>
        <taxon>Didymellaceae</taxon>
        <taxon>Boeremia</taxon>
    </lineage>
</organism>
<proteinExistence type="predicted"/>
<protein>
    <submittedName>
        <fullName evidence="1">Uncharacterized protein</fullName>
    </submittedName>
</protein>
<comment type="caution">
    <text evidence="1">The sequence shown here is derived from an EMBL/GenBank/DDBJ whole genome shotgun (WGS) entry which is preliminary data.</text>
</comment>
<keyword evidence="2" id="KW-1185">Reference proteome</keyword>
<gene>
    <name evidence="1" type="ORF">OPT61_g2470</name>
</gene>
<accession>A0ACC2ILM8</accession>
<evidence type="ECO:0000313" key="2">
    <source>
        <dbReference type="Proteomes" id="UP001153331"/>
    </source>
</evidence>
<sequence>MTYPTRTKICNDADGCNLNQDGAGACGSEWLQRIGEGNLESSARHVVSRAQAETRGSVWLVPSSTERERRTGLLITALLRSAQYCQHASVNSVPLDSPCVEPRYDTQEQTTGSSTFTCSAPRSEWRVTLYPNRVDARDQRATIDLAGFRTTCIAQRSFVLQAGSKSYSQRDQTTSWHLDAAGAVPASNGASKKKLGVCPALTEACALFLSLTCKDISVSNCTP</sequence>
<evidence type="ECO:0000313" key="1">
    <source>
        <dbReference type="EMBL" id="KAJ8116021.1"/>
    </source>
</evidence>